<gene>
    <name evidence="1" type="ORF">LCGC14_2126650</name>
</gene>
<name>A0A0F9E2R0_9ZZZZ</name>
<comment type="caution">
    <text evidence="1">The sequence shown here is derived from an EMBL/GenBank/DDBJ whole genome shotgun (WGS) entry which is preliminary data.</text>
</comment>
<dbReference type="EMBL" id="LAZR01026581">
    <property type="protein sequence ID" value="KKL68274.1"/>
    <property type="molecule type" value="Genomic_DNA"/>
</dbReference>
<evidence type="ECO:0000313" key="1">
    <source>
        <dbReference type="EMBL" id="KKL68274.1"/>
    </source>
</evidence>
<organism evidence="1">
    <name type="scientific">marine sediment metagenome</name>
    <dbReference type="NCBI Taxonomy" id="412755"/>
    <lineage>
        <taxon>unclassified sequences</taxon>
        <taxon>metagenomes</taxon>
        <taxon>ecological metagenomes</taxon>
    </lineage>
</organism>
<proteinExistence type="predicted"/>
<protein>
    <submittedName>
        <fullName evidence="1">Uncharacterized protein</fullName>
    </submittedName>
</protein>
<accession>A0A0F9E2R0</accession>
<reference evidence="1" key="1">
    <citation type="journal article" date="2015" name="Nature">
        <title>Complex archaea that bridge the gap between prokaryotes and eukaryotes.</title>
        <authorList>
            <person name="Spang A."/>
            <person name="Saw J.H."/>
            <person name="Jorgensen S.L."/>
            <person name="Zaremba-Niedzwiedzka K."/>
            <person name="Martijn J."/>
            <person name="Lind A.E."/>
            <person name="van Eijk R."/>
            <person name="Schleper C."/>
            <person name="Guy L."/>
            <person name="Ettema T.J."/>
        </authorList>
    </citation>
    <scope>NUCLEOTIDE SEQUENCE</scope>
</reference>
<sequence>MPPRRKQLLKPKRPPSEINAINRIGDRFEASFRRSFLLAVEELRESMAPVDLLEVIVQGRRQLSPILLAKIERIFKKHLQEIVIESFMQGGAMGKLNIIRLRNG</sequence>
<dbReference type="AlphaFoldDB" id="A0A0F9E2R0"/>